<dbReference type="PANTHER" id="PTHR30146">
    <property type="entry name" value="LACI-RELATED TRANSCRIPTIONAL REPRESSOR"/>
    <property type="match status" value="1"/>
</dbReference>
<organism evidence="5 6">
    <name type="scientific">Paenibacillus thalictri</name>
    <dbReference type="NCBI Taxonomy" id="2527873"/>
    <lineage>
        <taxon>Bacteria</taxon>
        <taxon>Bacillati</taxon>
        <taxon>Bacillota</taxon>
        <taxon>Bacilli</taxon>
        <taxon>Bacillales</taxon>
        <taxon>Paenibacillaceae</taxon>
        <taxon>Paenibacillus</taxon>
    </lineage>
</organism>
<keyword evidence="2" id="KW-0238">DNA-binding</keyword>
<dbReference type="InterPro" id="IPR000524">
    <property type="entry name" value="Tscrpt_reg_HTH_GntR"/>
</dbReference>
<feature type="domain" description="HTH gntR-type" evidence="4">
    <location>
        <begin position="6"/>
        <end position="74"/>
    </location>
</feature>
<evidence type="ECO:0000256" key="1">
    <source>
        <dbReference type="ARBA" id="ARBA00023015"/>
    </source>
</evidence>
<dbReference type="SUPFAM" id="SSF46785">
    <property type="entry name" value="Winged helix' DNA-binding domain"/>
    <property type="match status" value="1"/>
</dbReference>
<dbReference type="InterPro" id="IPR028082">
    <property type="entry name" value="Peripla_BP_I"/>
</dbReference>
<dbReference type="SUPFAM" id="SSF53822">
    <property type="entry name" value="Periplasmic binding protein-like I"/>
    <property type="match status" value="1"/>
</dbReference>
<protein>
    <submittedName>
        <fullName evidence="5">GntR family transcriptional regulator</fullName>
    </submittedName>
</protein>
<proteinExistence type="predicted"/>
<evidence type="ECO:0000256" key="2">
    <source>
        <dbReference type="ARBA" id="ARBA00023125"/>
    </source>
</evidence>
<dbReference type="SMART" id="SM00345">
    <property type="entry name" value="HTH_GNTR"/>
    <property type="match status" value="1"/>
</dbReference>
<keyword evidence="1" id="KW-0805">Transcription regulation</keyword>
<dbReference type="PRINTS" id="PR00035">
    <property type="entry name" value="HTHGNTR"/>
</dbReference>
<keyword evidence="6" id="KW-1185">Reference proteome</keyword>
<dbReference type="CDD" id="cd06267">
    <property type="entry name" value="PBP1_LacI_sugar_binding-like"/>
    <property type="match status" value="1"/>
</dbReference>
<name>A0A4Q9DSU7_9BACL</name>
<dbReference type="Gene3D" id="1.10.10.10">
    <property type="entry name" value="Winged helix-like DNA-binding domain superfamily/Winged helix DNA-binding domain"/>
    <property type="match status" value="1"/>
</dbReference>
<dbReference type="InterPro" id="IPR036388">
    <property type="entry name" value="WH-like_DNA-bd_sf"/>
</dbReference>
<dbReference type="OrthoDB" id="362473at2"/>
<reference evidence="5 6" key="1">
    <citation type="submission" date="2019-02" db="EMBL/GenBank/DDBJ databases">
        <title>Paenibacillus sp. nov., isolated from surface-sterilized tissue of Thalictrum simplex L.</title>
        <authorList>
            <person name="Tuo L."/>
        </authorList>
    </citation>
    <scope>NUCLEOTIDE SEQUENCE [LARGE SCALE GENOMIC DNA]</scope>
    <source>
        <strain evidence="5 6">N2SHLJ1</strain>
    </source>
</reference>
<dbReference type="Proteomes" id="UP000293142">
    <property type="component" value="Unassembled WGS sequence"/>
</dbReference>
<dbReference type="RefSeq" id="WP_131013681.1">
    <property type="nucleotide sequence ID" value="NZ_SIRE01000008.1"/>
</dbReference>
<dbReference type="PROSITE" id="PS50949">
    <property type="entry name" value="HTH_GNTR"/>
    <property type="match status" value="1"/>
</dbReference>
<dbReference type="EMBL" id="SIRE01000008">
    <property type="protein sequence ID" value="TBL79045.1"/>
    <property type="molecule type" value="Genomic_DNA"/>
</dbReference>
<dbReference type="Gene3D" id="3.40.50.2300">
    <property type="match status" value="2"/>
</dbReference>
<evidence type="ECO:0000256" key="3">
    <source>
        <dbReference type="ARBA" id="ARBA00023163"/>
    </source>
</evidence>
<dbReference type="CDD" id="cd07377">
    <property type="entry name" value="WHTH_GntR"/>
    <property type="match status" value="1"/>
</dbReference>
<keyword evidence="3" id="KW-0804">Transcription</keyword>
<accession>A0A4Q9DSU7</accession>
<dbReference type="InterPro" id="IPR036390">
    <property type="entry name" value="WH_DNA-bd_sf"/>
</dbReference>
<sequence length="349" mass="38897">MNIGSTQKAKYLHDILKQELESNKYAIGEKLPSVRDLSTMYNVNKSTVVTVLATLASEGLIRTEAGKGAFVLEPKTEPKQIAALFFDSQSPLRVDTEILGHIQRNMKPGYFLSLHDTSQNYKVFENTIARLVESGVKAIIAIPPKFYTPGPSEVEYLNRLLGDTIPLVFIIRNIEGVNAEYFSMDLSKGIQKAVTYLNSIGKKNICLIKHDSQKFIDEELAGLEFAAQQYNLQINPKYLLEYDDNIERIGNILGSIIHEVDAIIGPDHTLCSLQGVIRGTSKQFPEQLSIVGINDVVSHYFAPPLTSIRFPVEHIGVNAVQTAIARIEGTMPPERIVKNFIPDLVIRET</sequence>
<dbReference type="GO" id="GO:0000976">
    <property type="term" value="F:transcription cis-regulatory region binding"/>
    <property type="evidence" value="ECO:0007669"/>
    <property type="project" value="TreeGrafter"/>
</dbReference>
<comment type="caution">
    <text evidence="5">The sequence shown here is derived from an EMBL/GenBank/DDBJ whole genome shotgun (WGS) entry which is preliminary data.</text>
</comment>
<dbReference type="PANTHER" id="PTHR30146:SF109">
    <property type="entry name" value="HTH-TYPE TRANSCRIPTIONAL REGULATOR GALS"/>
    <property type="match status" value="1"/>
</dbReference>
<dbReference type="GO" id="GO:0003700">
    <property type="term" value="F:DNA-binding transcription factor activity"/>
    <property type="evidence" value="ECO:0007669"/>
    <property type="project" value="InterPro"/>
</dbReference>
<evidence type="ECO:0000259" key="4">
    <source>
        <dbReference type="PROSITE" id="PS50949"/>
    </source>
</evidence>
<dbReference type="Pfam" id="PF00392">
    <property type="entry name" value="GntR"/>
    <property type="match status" value="1"/>
</dbReference>
<evidence type="ECO:0000313" key="6">
    <source>
        <dbReference type="Proteomes" id="UP000293142"/>
    </source>
</evidence>
<dbReference type="Pfam" id="PF13377">
    <property type="entry name" value="Peripla_BP_3"/>
    <property type="match status" value="1"/>
</dbReference>
<gene>
    <name evidence="5" type="ORF">EYB31_12530</name>
</gene>
<evidence type="ECO:0000313" key="5">
    <source>
        <dbReference type="EMBL" id="TBL79045.1"/>
    </source>
</evidence>
<dbReference type="InterPro" id="IPR046335">
    <property type="entry name" value="LacI/GalR-like_sensor"/>
</dbReference>
<dbReference type="AlphaFoldDB" id="A0A4Q9DSU7"/>